<evidence type="ECO:0008006" key="3">
    <source>
        <dbReference type="Google" id="ProtNLM"/>
    </source>
</evidence>
<evidence type="ECO:0000313" key="2">
    <source>
        <dbReference type="Proteomes" id="UP000199699"/>
    </source>
</evidence>
<evidence type="ECO:0000313" key="1">
    <source>
        <dbReference type="EMBL" id="SCL35520.1"/>
    </source>
</evidence>
<dbReference type="AlphaFoldDB" id="A0A1C6T131"/>
<dbReference type="OrthoDB" id="3203519at2"/>
<keyword evidence="2" id="KW-1185">Reference proteome</keyword>
<protein>
    <recommendedName>
        <fullName evidence="3">DUF4012 domain-containing protein</fullName>
    </recommendedName>
</protein>
<organism evidence="1 2">
    <name type="scientific">Micromonospora nigra</name>
    <dbReference type="NCBI Taxonomy" id="145857"/>
    <lineage>
        <taxon>Bacteria</taxon>
        <taxon>Bacillati</taxon>
        <taxon>Actinomycetota</taxon>
        <taxon>Actinomycetes</taxon>
        <taxon>Micromonosporales</taxon>
        <taxon>Micromonosporaceae</taxon>
        <taxon>Micromonospora</taxon>
    </lineage>
</organism>
<dbReference type="STRING" id="145857.GA0070616_5249"/>
<dbReference type="InterPro" id="IPR025101">
    <property type="entry name" value="DUF4012"/>
</dbReference>
<dbReference type="RefSeq" id="WP_091088672.1">
    <property type="nucleotide sequence ID" value="NZ_FMHT01000003.1"/>
</dbReference>
<reference evidence="1 2" key="1">
    <citation type="submission" date="2016-06" db="EMBL/GenBank/DDBJ databases">
        <authorList>
            <person name="Kjaerup R.B."/>
            <person name="Dalgaard T.S."/>
            <person name="Juul-Madsen H.R."/>
        </authorList>
    </citation>
    <scope>NUCLEOTIDE SEQUENCE [LARGE SCALE GENOMIC DNA]</scope>
    <source>
        <strain evidence="1 2">DSM 43818</strain>
    </source>
</reference>
<accession>A0A1C6T131</accession>
<dbReference type="Pfam" id="PF13196">
    <property type="entry name" value="DUF4012"/>
    <property type="match status" value="1"/>
</dbReference>
<proteinExistence type="predicted"/>
<sequence length="593" mass="63831">MTQSESPRRRRSRRRRRRTRLRRALLTALVVGSVLLTSAGWVGFRGWQARAHLLNAAGLAGELSAQVVGGDTARAHRTLAALQQQAGAARAVTSDPGWWVARRTPYVGDDLTAVRQIAIAIDDLARAAFPALLRTDLTGLVPRDGQLDVGRLRAVGAELSEVDREVQRVRADLTAVPVEDLVAEVRAALVRLRDEIDQVAALTAAADRATRLLPPLLGMDGARRYLLVSQNPAELRATGGMIGAYAVLEADRGRIRMGRQGASGDLGMFDPPLKLPAEVRRLWADLPGRYPADVNLTPHFPTAAALYREMVHRRTGVRVDGVIAIDPVVLSYLLRATGPVMVPGGTPLTSENAVKTLLSDSYRRLDHRAQDRYFAAAAAAVFDAFLTKNVDPKVLLSAFDRAITERRILFWSAHPAEQRTFGDSRMTGTLPDQDTVPTVGVFLNDGSGAKLGYYLRPTATLAVGDCHHDGRRELRLRVTLTSSAPTSGLNRSVLGLGLAGDPYTVRTFVSVYSPAGGAVLEARLDGAATSVATGTERRRQVATANVEVPAGGTRSLEVSVLTGRTRAGAAELWLTPTATPWTTQVVTAPSCDQ</sequence>
<gene>
    <name evidence="1" type="ORF">GA0070616_5249</name>
</gene>
<dbReference type="EMBL" id="FMHT01000003">
    <property type="protein sequence ID" value="SCL35520.1"/>
    <property type="molecule type" value="Genomic_DNA"/>
</dbReference>
<dbReference type="Proteomes" id="UP000199699">
    <property type="component" value="Unassembled WGS sequence"/>
</dbReference>
<name>A0A1C6T131_9ACTN</name>